<keyword evidence="1" id="KW-0812">Transmembrane</keyword>
<feature type="transmembrane region" description="Helical" evidence="1">
    <location>
        <begin position="66"/>
        <end position="83"/>
    </location>
</feature>
<reference evidence="2 3" key="1">
    <citation type="journal article" date="2005" name="Science">
        <title>Complete genome sequence and lytic phase transcription profile of a Coccolithovirus.</title>
        <authorList>
            <person name="Wilson W.H."/>
            <person name="Schroeder D.C."/>
            <person name="Allen M.J."/>
            <person name="Holden M.T.G."/>
            <person name="Parkhill J."/>
            <person name="Barrell B.G."/>
            <person name="Churcher C."/>
            <person name="Hamlin N."/>
            <person name="Mungall K."/>
            <person name="Norbertczak H."/>
            <person name="Quail M.A."/>
            <person name="Price C."/>
            <person name="Rabbinowitsch E."/>
            <person name="Walker D."/>
            <person name="Craigon M."/>
            <person name="Roy D."/>
            <person name="Ghazal P."/>
        </authorList>
    </citation>
    <scope>NUCLEOTIDE SEQUENCE [LARGE SCALE GENOMIC DNA]</scope>
    <source>
        <strain evidence="3">Isolate United Kingdom/English Channel/1999</strain>
    </source>
</reference>
<dbReference type="EMBL" id="AJ890364">
    <property type="protein sequence ID" value="CAI65620.1"/>
    <property type="molecule type" value="Genomic_DNA"/>
</dbReference>
<protein>
    <submittedName>
        <fullName evidence="2">Putative membrane protein</fullName>
    </submittedName>
</protein>
<name>Q4A2T6_EHV8U</name>
<sequence>MDIKHMYTLEMYAYVMDTYGSHHSLAVLGIGDSETHSIVTESQLHDLYREWCTRQGYKWHATKASVYYFFATLYATTMVTFFGNDNTMFTRTRECPPRIRFNHKYMIALRGCIYSSPVKMDTGAKLLQNLAIQGKTVTDILKNREINEHPVLRLLCTRARLIKQKKERQLYLANYSVSSIPMDNLKITDFMNFTEKMKRIDIWKKAFASNNPPDVIEIHREFTNITQTVHLVDVTLAVDGKYIRVEQLPANILPSTKRACT</sequence>
<dbReference type="Proteomes" id="UP000000863">
    <property type="component" value="Segment"/>
</dbReference>
<dbReference type="GeneID" id="3654638"/>
<keyword evidence="1" id="KW-1133">Transmembrane helix</keyword>
<evidence type="ECO:0000313" key="2">
    <source>
        <dbReference type="EMBL" id="CAI65620.1"/>
    </source>
</evidence>
<gene>
    <name evidence="2" type="ORF">EhV197</name>
</gene>
<keyword evidence="1" id="KW-0472">Membrane</keyword>
<keyword evidence="3" id="KW-1185">Reference proteome</keyword>
<evidence type="ECO:0000256" key="1">
    <source>
        <dbReference type="SAM" id="Phobius"/>
    </source>
</evidence>
<dbReference type="KEGG" id="vg:3654638"/>
<dbReference type="RefSeq" id="YP_293951.1">
    <property type="nucleotide sequence ID" value="NC_007346.1"/>
</dbReference>
<organismHost>
    <name type="scientific">Emiliania huxleyi</name>
    <name type="common">Coccolithophore</name>
    <name type="synonym">Pontosphaera huxleyi</name>
    <dbReference type="NCBI Taxonomy" id="2903"/>
</organismHost>
<accession>Q4A2T6</accession>
<organism evidence="2 3">
    <name type="scientific">Emiliania huxleyi virus 86 (isolate United Kingdom/English Channel/1999)</name>
    <name type="common">EhV-86</name>
    <dbReference type="NCBI Taxonomy" id="654925"/>
    <lineage>
        <taxon>Viruses</taxon>
        <taxon>Varidnaviria</taxon>
        <taxon>Bamfordvirae</taxon>
        <taxon>Nucleocytoviricota</taxon>
        <taxon>Megaviricetes</taxon>
        <taxon>Algavirales</taxon>
        <taxon>Phycodnaviridae</taxon>
        <taxon>Coccolithovirus</taxon>
        <taxon>Coccolithovirus huxleyi</taxon>
        <taxon>Emiliania huxleyi virus 86</taxon>
    </lineage>
</organism>
<evidence type="ECO:0000313" key="3">
    <source>
        <dbReference type="Proteomes" id="UP000000863"/>
    </source>
</evidence>
<proteinExistence type="predicted"/>